<dbReference type="EMBL" id="JAHHUM010001732">
    <property type="protein sequence ID" value="KAK5609916.1"/>
    <property type="molecule type" value="Genomic_DNA"/>
</dbReference>
<reference evidence="1 2" key="1">
    <citation type="submission" date="2021-06" db="EMBL/GenBank/DDBJ databases">
        <authorList>
            <person name="Palmer J.M."/>
        </authorList>
    </citation>
    <scope>NUCLEOTIDE SEQUENCE [LARGE SCALE GENOMIC DNA]</scope>
    <source>
        <strain evidence="1 2">MEX-2019</strain>
        <tissue evidence="1">Muscle</tissue>
    </source>
</reference>
<protein>
    <submittedName>
        <fullName evidence="1">Uncharacterized protein</fullName>
    </submittedName>
</protein>
<accession>A0AAV9RLR6</accession>
<keyword evidence="2" id="KW-1185">Reference proteome</keyword>
<evidence type="ECO:0000313" key="1">
    <source>
        <dbReference type="EMBL" id="KAK5609916.1"/>
    </source>
</evidence>
<gene>
    <name evidence="1" type="ORF">CRENBAI_013561</name>
</gene>
<sequence length="131" mass="14496">MSESEANPDQAMTTVVIKIAGEQIYLSPDLLAVMAEYGGEPELTSPEVLTRAFLAEMFYKMKKENCPDRNGNTMTRTIGPTCSWTKHHLQTSFLNYLQSTLQEEIKEEGESVVDSNIGPVYQVDAEASGNS</sequence>
<evidence type="ECO:0000313" key="2">
    <source>
        <dbReference type="Proteomes" id="UP001311232"/>
    </source>
</evidence>
<dbReference type="Proteomes" id="UP001311232">
    <property type="component" value="Unassembled WGS sequence"/>
</dbReference>
<proteinExistence type="predicted"/>
<organism evidence="1 2">
    <name type="scientific">Crenichthys baileyi</name>
    <name type="common">White River springfish</name>
    <dbReference type="NCBI Taxonomy" id="28760"/>
    <lineage>
        <taxon>Eukaryota</taxon>
        <taxon>Metazoa</taxon>
        <taxon>Chordata</taxon>
        <taxon>Craniata</taxon>
        <taxon>Vertebrata</taxon>
        <taxon>Euteleostomi</taxon>
        <taxon>Actinopterygii</taxon>
        <taxon>Neopterygii</taxon>
        <taxon>Teleostei</taxon>
        <taxon>Neoteleostei</taxon>
        <taxon>Acanthomorphata</taxon>
        <taxon>Ovalentaria</taxon>
        <taxon>Atherinomorphae</taxon>
        <taxon>Cyprinodontiformes</taxon>
        <taxon>Goodeidae</taxon>
        <taxon>Crenichthys</taxon>
    </lineage>
</organism>
<dbReference type="AlphaFoldDB" id="A0AAV9RLR6"/>
<comment type="caution">
    <text evidence="1">The sequence shown here is derived from an EMBL/GenBank/DDBJ whole genome shotgun (WGS) entry which is preliminary data.</text>
</comment>
<name>A0AAV9RLR6_9TELE</name>